<dbReference type="PANTHER" id="PTHR36766:SF63">
    <property type="entry name" value="NB-ARC DOMAIN-CONTAINING PROTEIN"/>
    <property type="match status" value="1"/>
</dbReference>
<dbReference type="GO" id="GO:0051707">
    <property type="term" value="P:response to other organism"/>
    <property type="evidence" value="ECO:0007669"/>
    <property type="project" value="UniProtKB-ARBA"/>
</dbReference>
<dbReference type="InterPro" id="IPR038005">
    <property type="entry name" value="RX-like_CC"/>
</dbReference>
<dbReference type="GO" id="GO:0005524">
    <property type="term" value="F:ATP binding"/>
    <property type="evidence" value="ECO:0007669"/>
    <property type="project" value="UniProtKB-KW"/>
</dbReference>
<evidence type="ECO:0000256" key="4">
    <source>
        <dbReference type="ARBA" id="ARBA00022821"/>
    </source>
</evidence>
<dbReference type="Gene3D" id="3.40.50.300">
    <property type="entry name" value="P-loop containing nucleotide triphosphate hydrolases"/>
    <property type="match status" value="1"/>
</dbReference>
<dbReference type="OrthoDB" id="598235at2759"/>
<accession>A0A5J5C8D7</accession>
<evidence type="ECO:0000256" key="2">
    <source>
        <dbReference type="ARBA" id="ARBA00022737"/>
    </source>
</evidence>
<dbReference type="InterPro" id="IPR041118">
    <property type="entry name" value="Rx_N"/>
</dbReference>
<evidence type="ECO:0000259" key="9">
    <source>
        <dbReference type="Pfam" id="PF23598"/>
    </source>
</evidence>
<dbReference type="InterPro" id="IPR058922">
    <property type="entry name" value="WHD_DRP"/>
</dbReference>
<dbReference type="Pfam" id="PF00931">
    <property type="entry name" value="NB-ARC"/>
    <property type="match status" value="1"/>
</dbReference>
<feature type="domain" description="NB-ARC" evidence="6">
    <location>
        <begin position="175"/>
        <end position="349"/>
    </location>
</feature>
<feature type="domain" description="Disease resistance protein winged helix" evidence="8">
    <location>
        <begin position="380"/>
        <end position="427"/>
    </location>
</feature>
<dbReference type="InterPro" id="IPR055414">
    <property type="entry name" value="LRR_R13L4/SHOC2-like"/>
</dbReference>
<dbReference type="Pfam" id="PF23598">
    <property type="entry name" value="LRR_14"/>
    <property type="match status" value="1"/>
</dbReference>
<evidence type="ECO:0000313" key="11">
    <source>
        <dbReference type="Proteomes" id="UP000325577"/>
    </source>
</evidence>
<feature type="domain" description="Disease resistance N-terminal" evidence="7">
    <location>
        <begin position="5"/>
        <end position="95"/>
    </location>
</feature>
<dbReference type="Pfam" id="PF23559">
    <property type="entry name" value="WHD_DRP"/>
    <property type="match status" value="1"/>
</dbReference>
<keyword evidence="3" id="KW-0547">Nucleotide-binding</keyword>
<dbReference type="Gene3D" id="1.20.5.4130">
    <property type="match status" value="1"/>
</dbReference>
<dbReference type="InterPro" id="IPR002182">
    <property type="entry name" value="NB-ARC"/>
</dbReference>
<evidence type="ECO:0000259" key="6">
    <source>
        <dbReference type="Pfam" id="PF00931"/>
    </source>
</evidence>
<dbReference type="SUPFAM" id="SSF52540">
    <property type="entry name" value="P-loop containing nucleoside triphosphate hydrolases"/>
    <property type="match status" value="1"/>
</dbReference>
<evidence type="ECO:0000256" key="3">
    <source>
        <dbReference type="ARBA" id="ARBA00022741"/>
    </source>
</evidence>
<keyword evidence="2" id="KW-0677">Repeat</keyword>
<evidence type="ECO:0000256" key="1">
    <source>
        <dbReference type="ARBA" id="ARBA00022614"/>
    </source>
</evidence>
<dbReference type="AlphaFoldDB" id="A0A5J5C8D7"/>
<keyword evidence="1" id="KW-0433">Leucine-rich repeat</keyword>
<evidence type="ECO:0000259" key="7">
    <source>
        <dbReference type="Pfam" id="PF18052"/>
    </source>
</evidence>
<dbReference type="EMBL" id="CM018031">
    <property type="protein sequence ID" value="KAA8549871.1"/>
    <property type="molecule type" value="Genomic_DNA"/>
</dbReference>
<evidence type="ECO:0008006" key="12">
    <source>
        <dbReference type="Google" id="ProtNLM"/>
    </source>
</evidence>
<sequence>MAEIAVNLAVDKLVPLLEQELKLLKGLHKEVESIRIELQFIQPWLGDADEKAEKREINDGVKAWVKELRRVSHQMEDVIDENILRVAQRPGRHGFIHKVGHLIIKIKPRHKIDSEIQDIRTTIRELKGLGVEYGFSSALSEASGRSAEKNDTNDSQVAALFIEEAEVVGIESQRAELRSWLVEAASKRTVISLVGMGGLGKTTLAKKVFDDKIVTQSFACHACICVSKSYTVKEILRTMIKKFYEDGKGSAPQEIDSMEKASLISKLREYLHEKRYVVLFDDVWNPDFWGSIKPALPDNGKGSRVIITTRDEVVASCSKESPFDRVYKLPTLAPKKAWELFCKKAFQSDYGGHCPSTLEELSWGIINRCGGLPLALVTIENKGKTLEEVGEEYLTELIHRSLVQVSLVDFDGKARTCKVHDLLREIIISKSEGLSFCQLLAKEDSKFDEQTRRLSIHNREHIVLKNIIESRIRSVFIFEADKLPEPFMGTLFTNFKLMKVLDFEDAPLDCVPEEVGNLFHLRYLSVTNTKVKTLPRSIGRLCNLLTLDLKMSLVSELPIEINRLHMLRHLLAYHIDEKIYLPRDRQQGVKIHEGFGCLKALQKLYFVEANHRHNLMKELRELRQLRKLGIKKLKSEDGRALCAAIENMSQLASLDISSGNRDDILDLQFISSLPRSLQRLSLRGHLGKFPNWISELENLTRIRLLSSGLIEDPLKFLQALPSLLELGLYGAYDGELLYFEEGGFQKLKTLRLLCLNALNSVIIDNGALPLLQLLVIASCRQLKNVPSDIQHLKNLRNLHLFDMPHELNARMKQNEGQDCQVVKHIPSVFCYYKSEDGHRSYECITPFKQG</sequence>
<evidence type="ECO:0000259" key="8">
    <source>
        <dbReference type="Pfam" id="PF23559"/>
    </source>
</evidence>
<dbReference type="SUPFAM" id="SSF52058">
    <property type="entry name" value="L domain-like"/>
    <property type="match status" value="1"/>
</dbReference>
<organism evidence="10 11">
    <name type="scientific">Nyssa sinensis</name>
    <dbReference type="NCBI Taxonomy" id="561372"/>
    <lineage>
        <taxon>Eukaryota</taxon>
        <taxon>Viridiplantae</taxon>
        <taxon>Streptophyta</taxon>
        <taxon>Embryophyta</taxon>
        <taxon>Tracheophyta</taxon>
        <taxon>Spermatophyta</taxon>
        <taxon>Magnoliopsida</taxon>
        <taxon>eudicotyledons</taxon>
        <taxon>Gunneridae</taxon>
        <taxon>Pentapetalae</taxon>
        <taxon>asterids</taxon>
        <taxon>Cornales</taxon>
        <taxon>Nyssaceae</taxon>
        <taxon>Nyssa</taxon>
    </lineage>
</organism>
<gene>
    <name evidence="10" type="ORF">F0562_001555</name>
</gene>
<evidence type="ECO:0000256" key="5">
    <source>
        <dbReference type="ARBA" id="ARBA00022840"/>
    </source>
</evidence>
<feature type="domain" description="Disease resistance R13L4/SHOC-2-like LRR" evidence="9">
    <location>
        <begin position="472"/>
        <end position="800"/>
    </location>
</feature>
<dbReference type="CDD" id="cd14798">
    <property type="entry name" value="RX-CC_like"/>
    <property type="match status" value="1"/>
</dbReference>
<dbReference type="InterPro" id="IPR027417">
    <property type="entry name" value="P-loop_NTPase"/>
</dbReference>
<dbReference type="PANTHER" id="PTHR36766">
    <property type="entry name" value="PLANT BROAD-SPECTRUM MILDEW RESISTANCE PROTEIN RPW8"/>
    <property type="match status" value="1"/>
</dbReference>
<protein>
    <recommendedName>
        <fullName evidence="12">NB-ARC domain-containing protein</fullName>
    </recommendedName>
</protein>
<dbReference type="GO" id="GO:0043531">
    <property type="term" value="F:ADP binding"/>
    <property type="evidence" value="ECO:0007669"/>
    <property type="project" value="InterPro"/>
</dbReference>
<dbReference type="PRINTS" id="PR00364">
    <property type="entry name" value="DISEASERSIST"/>
</dbReference>
<dbReference type="Proteomes" id="UP000325577">
    <property type="component" value="Linkage Group LG0"/>
</dbReference>
<reference evidence="10 11" key="1">
    <citation type="submission" date="2019-09" db="EMBL/GenBank/DDBJ databases">
        <title>A chromosome-level genome assembly of the Chinese tupelo Nyssa sinensis.</title>
        <authorList>
            <person name="Yang X."/>
            <person name="Kang M."/>
            <person name="Yang Y."/>
            <person name="Xiong H."/>
            <person name="Wang M."/>
            <person name="Zhang Z."/>
            <person name="Wang Z."/>
            <person name="Wu H."/>
            <person name="Ma T."/>
            <person name="Liu J."/>
            <person name="Xi Z."/>
        </authorList>
    </citation>
    <scope>NUCLEOTIDE SEQUENCE [LARGE SCALE GENOMIC DNA]</scope>
    <source>
        <strain evidence="10">J267</strain>
        <tissue evidence="10">Leaf</tissue>
    </source>
</reference>
<dbReference type="FunFam" id="3.40.50.300:FF:001091">
    <property type="entry name" value="Probable disease resistance protein At1g61300"/>
    <property type="match status" value="1"/>
</dbReference>
<keyword evidence="5" id="KW-0067">ATP-binding</keyword>
<dbReference type="GO" id="GO:0006952">
    <property type="term" value="P:defense response"/>
    <property type="evidence" value="ECO:0007669"/>
    <property type="project" value="UniProtKB-KW"/>
</dbReference>
<dbReference type="Pfam" id="PF18052">
    <property type="entry name" value="Rx_N"/>
    <property type="match status" value="1"/>
</dbReference>
<dbReference type="Gene3D" id="1.10.8.430">
    <property type="entry name" value="Helical domain of apoptotic protease-activating factors"/>
    <property type="match status" value="1"/>
</dbReference>
<dbReference type="InterPro" id="IPR032675">
    <property type="entry name" value="LRR_dom_sf"/>
</dbReference>
<dbReference type="Gene3D" id="3.80.10.10">
    <property type="entry name" value="Ribonuclease Inhibitor"/>
    <property type="match status" value="1"/>
</dbReference>
<name>A0A5J5C8D7_9ASTE</name>
<proteinExistence type="predicted"/>
<dbReference type="InterPro" id="IPR042197">
    <property type="entry name" value="Apaf_helical"/>
</dbReference>
<keyword evidence="11" id="KW-1185">Reference proteome</keyword>
<keyword evidence="4" id="KW-0611">Plant defense</keyword>
<evidence type="ECO:0000313" key="10">
    <source>
        <dbReference type="EMBL" id="KAA8549871.1"/>
    </source>
</evidence>